<dbReference type="EMBL" id="UINC01095592">
    <property type="protein sequence ID" value="SVC51797.1"/>
    <property type="molecule type" value="Genomic_DNA"/>
</dbReference>
<reference evidence="1" key="1">
    <citation type="submission" date="2018-05" db="EMBL/GenBank/DDBJ databases">
        <authorList>
            <person name="Lanie J.A."/>
            <person name="Ng W.-L."/>
            <person name="Kazmierczak K.M."/>
            <person name="Andrzejewski T.M."/>
            <person name="Davidsen T.M."/>
            <person name="Wayne K.J."/>
            <person name="Tettelin H."/>
            <person name="Glass J.I."/>
            <person name="Rusch D."/>
            <person name="Podicherti R."/>
            <person name="Tsui H.-C.T."/>
            <person name="Winkler M.E."/>
        </authorList>
    </citation>
    <scope>NUCLEOTIDE SEQUENCE</scope>
</reference>
<protein>
    <submittedName>
        <fullName evidence="1">Uncharacterized protein</fullName>
    </submittedName>
</protein>
<evidence type="ECO:0000313" key="1">
    <source>
        <dbReference type="EMBL" id="SVC51797.1"/>
    </source>
</evidence>
<gene>
    <name evidence="1" type="ORF">METZ01_LOCUS304651</name>
</gene>
<accession>A0A382MVI6</accession>
<name>A0A382MVI6_9ZZZZ</name>
<sequence>MFKDLIQSQVIGTLKIYDKDSGDVLVQKKNAIHPGNMAYVLASALAGKPTSVNSSGDAPHI</sequence>
<dbReference type="AlphaFoldDB" id="A0A382MVI6"/>
<feature type="non-terminal residue" evidence="1">
    <location>
        <position position="61"/>
    </location>
</feature>
<organism evidence="1">
    <name type="scientific">marine metagenome</name>
    <dbReference type="NCBI Taxonomy" id="408172"/>
    <lineage>
        <taxon>unclassified sequences</taxon>
        <taxon>metagenomes</taxon>
        <taxon>ecological metagenomes</taxon>
    </lineage>
</organism>
<proteinExistence type="predicted"/>